<accession>A0A0D2H1B3</accession>
<dbReference type="STRING" id="1442368.A0A0D2H1B3"/>
<dbReference type="AlphaFoldDB" id="A0A0D2H1B3"/>
<dbReference type="InterPro" id="IPR009784">
    <property type="entry name" value="DUF1349"/>
</dbReference>
<protein>
    <submittedName>
        <fullName evidence="1">Uncharacterized protein</fullName>
    </submittedName>
</protein>
<dbReference type="Proteomes" id="UP000053029">
    <property type="component" value="Unassembled WGS sequence"/>
</dbReference>
<dbReference type="VEuPathDB" id="FungiDB:Z517_00068"/>
<evidence type="ECO:0000313" key="1">
    <source>
        <dbReference type="EMBL" id="KIW84680.1"/>
    </source>
</evidence>
<dbReference type="PANTHER" id="PTHR35332">
    <property type="entry name" value="REGULATION OF ENOLASE PROTEIN 1"/>
    <property type="match status" value="1"/>
</dbReference>
<dbReference type="RefSeq" id="XP_013288488.1">
    <property type="nucleotide sequence ID" value="XM_013433034.1"/>
</dbReference>
<name>A0A0D2H1B3_9EURO</name>
<dbReference type="HOGENOM" id="CLU_077442_0_0_1"/>
<gene>
    <name evidence="1" type="ORF">Z517_00068</name>
</gene>
<dbReference type="Gene3D" id="2.60.120.200">
    <property type="match status" value="1"/>
</dbReference>
<organism evidence="1 2">
    <name type="scientific">Fonsecaea pedrosoi CBS 271.37</name>
    <dbReference type="NCBI Taxonomy" id="1442368"/>
    <lineage>
        <taxon>Eukaryota</taxon>
        <taxon>Fungi</taxon>
        <taxon>Dikarya</taxon>
        <taxon>Ascomycota</taxon>
        <taxon>Pezizomycotina</taxon>
        <taxon>Eurotiomycetes</taxon>
        <taxon>Chaetothyriomycetidae</taxon>
        <taxon>Chaetothyriales</taxon>
        <taxon>Herpotrichiellaceae</taxon>
        <taxon>Fonsecaea</taxon>
    </lineage>
</organism>
<reference evidence="1 2" key="1">
    <citation type="submission" date="2015-01" db="EMBL/GenBank/DDBJ databases">
        <title>The Genome Sequence of Fonsecaea pedrosoi CBS 271.37.</title>
        <authorList>
            <consortium name="The Broad Institute Genomics Platform"/>
            <person name="Cuomo C."/>
            <person name="de Hoog S."/>
            <person name="Gorbushina A."/>
            <person name="Stielow B."/>
            <person name="Teixiera M."/>
            <person name="Abouelleil A."/>
            <person name="Chapman S.B."/>
            <person name="Priest M."/>
            <person name="Young S.K."/>
            <person name="Wortman J."/>
            <person name="Nusbaum C."/>
            <person name="Birren B."/>
        </authorList>
    </citation>
    <scope>NUCLEOTIDE SEQUENCE [LARGE SCALE GENOMIC DNA]</scope>
    <source>
        <strain evidence="1 2">CBS 271.37</strain>
    </source>
</reference>
<keyword evidence="2" id="KW-1185">Reference proteome</keyword>
<dbReference type="PANTHER" id="PTHR35332:SF3">
    <property type="entry name" value="FUCOSE-SPECIFIC LECTIN"/>
    <property type="match status" value="1"/>
</dbReference>
<proteinExistence type="predicted"/>
<dbReference type="OrthoDB" id="42525at2759"/>
<sequence>MELACEDFVAVNVPANFEQPEDLHEYFSLKAPPNTSIWRKPSASDDTTAPMILKRLRQSFILAEVTVSADFAREFDQAGIVIFAGSLPDPSRPSTVAARRPSRYQRPGNEALATGKWAKAGLELIEGELHVASVVAISPCGADWSSSARLDSPPTPYGLYSLASHSLRIKLERVEESLWIWYKLPDQIASLEQTRYSYPDLDPRYQRERNPEDVASGWRKMREIMGFFGGGLEHQKATVWVGCYASRPMEFEPRHSWESVDGLVAEFEDLDIL</sequence>
<dbReference type="Pfam" id="PF07081">
    <property type="entry name" value="DUF1349"/>
    <property type="match status" value="1"/>
</dbReference>
<dbReference type="EMBL" id="KN846969">
    <property type="protein sequence ID" value="KIW84680.1"/>
    <property type="molecule type" value="Genomic_DNA"/>
</dbReference>
<evidence type="ECO:0000313" key="2">
    <source>
        <dbReference type="Proteomes" id="UP000053029"/>
    </source>
</evidence>
<dbReference type="GeneID" id="25299558"/>